<gene>
    <name evidence="3" type="ORF">E6K80_09945</name>
</gene>
<dbReference type="Gene3D" id="2.60.40.4070">
    <property type="match status" value="1"/>
</dbReference>
<evidence type="ECO:0000313" key="3">
    <source>
        <dbReference type="EMBL" id="TMQ69979.1"/>
    </source>
</evidence>
<organism evidence="3 4">
    <name type="scientific">Eiseniibacteriota bacterium</name>
    <dbReference type="NCBI Taxonomy" id="2212470"/>
    <lineage>
        <taxon>Bacteria</taxon>
        <taxon>Candidatus Eiseniibacteriota</taxon>
    </lineage>
</organism>
<evidence type="ECO:0000259" key="2">
    <source>
        <dbReference type="Pfam" id="PF13860"/>
    </source>
</evidence>
<dbReference type="AlphaFoldDB" id="A0A538U2I7"/>
<name>A0A538U2I7_UNCEI</name>
<protein>
    <recommendedName>
        <fullName evidence="2">FlgD/Vpr Ig-like domain-containing protein</fullName>
    </recommendedName>
</protein>
<accession>A0A538U2I7</accession>
<feature type="chain" id="PRO_5021890820" description="FlgD/Vpr Ig-like domain-containing protein" evidence="1">
    <location>
        <begin position="29"/>
        <end position="553"/>
    </location>
</feature>
<dbReference type="InterPro" id="IPR025965">
    <property type="entry name" value="FlgD/Vpr_Ig-like"/>
</dbReference>
<sequence>MQPHRRTHVLIGVSAISALCAFAAPLFAADANGIPICTAPADQLTPATIADGAGGAIVAWHDNRPTVAAGGVCFAQRLSATGAPQWLPNGVALSTTGDLGGPVMVPDGAGGAFVAYGGDTSSPRVQRVNASGAPQWGPDGVELTTNVGSTRDLAITPDIGGAGGVIVAWRQDNGVGGTSDVVAQKVNASGVIQWAPSGIAVANSNSANESLPALLSDGAGGAFYVWNAGPGIKIQRRNASGNSVWSQEPLAASANNNVSVIVADGAGGVVVAWAGPGIFVQRVSSTGVRMWSPAGGGVSLATSGTMPTMIADGAGGAILTWQDNRSGTNFNLYAQKMSSSGSPLWALNGSEVCTATADQRSPMIISDGSGGALIAWYDARKSPNSGLDIYAQRLDGNGLQQWMLDGIPLCTAQGDQDFPTIASDGSGGGWVAWEDLRSGNRDIDGEHVNGSGTVLAVPAEPVSSSLVRAWPDPFSDHVQMSFALPTPARVHIAVFDLRGRAIADLGATSLTAGIHRVTWDGRASDGHLVGAGIYFLRIVGPGITFSRSVVRLN</sequence>
<keyword evidence="1" id="KW-0732">Signal</keyword>
<evidence type="ECO:0000256" key="1">
    <source>
        <dbReference type="SAM" id="SignalP"/>
    </source>
</evidence>
<dbReference type="Pfam" id="PF13860">
    <property type="entry name" value="FlgD_ig"/>
    <property type="match status" value="1"/>
</dbReference>
<feature type="domain" description="FlgD/Vpr Ig-like" evidence="2">
    <location>
        <begin position="479"/>
        <end position="537"/>
    </location>
</feature>
<reference evidence="3 4" key="1">
    <citation type="journal article" date="2019" name="Nat. Microbiol.">
        <title>Mediterranean grassland soil C-N compound turnover is dependent on rainfall and depth, and is mediated by genomically divergent microorganisms.</title>
        <authorList>
            <person name="Diamond S."/>
            <person name="Andeer P.F."/>
            <person name="Li Z."/>
            <person name="Crits-Christoph A."/>
            <person name="Burstein D."/>
            <person name="Anantharaman K."/>
            <person name="Lane K.R."/>
            <person name="Thomas B.C."/>
            <person name="Pan C."/>
            <person name="Northen T.R."/>
            <person name="Banfield J.F."/>
        </authorList>
    </citation>
    <scope>NUCLEOTIDE SEQUENCE [LARGE SCALE GENOMIC DNA]</scope>
    <source>
        <strain evidence="3">WS_10</strain>
    </source>
</reference>
<feature type="signal peptide" evidence="1">
    <location>
        <begin position="1"/>
        <end position="28"/>
    </location>
</feature>
<comment type="caution">
    <text evidence="3">The sequence shown here is derived from an EMBL/GenBank/DDBJ whole genome shotgun (WGS) entry which is preliminary data.</text>
</comment>
<dbReference type="Proteomes" id="UP000319836">
    <property type="component" value="Unassembled WGS sequence"/>
</dbReference>
<evidence type="ECO:0000313" key="4">
    <source>
        <dbReference type="Proteomes" id="UP000319836"/>
    </source>
</evidence>
<proteinExistence type="predicted"/>
<dbReference type="EMBL" id="VBPA01000247">
    <property type="protein sequence ID" value="TMQ69979.1"/>
    <property type="molecule type" value="Genomic_DNA"/>
</dbReference>